<dbReference type="OrthoDB" id="1900198at2759"/>
<name>A0A7J7LLA6_9MAGN</name>
<keyword evidence="3" id="KW-1185">Reference proteome</keyword>
<dbReference type="AlphaFoldDB" id="A0A7J7LLA6"/>
<dbReference type="PANTHER" id="PTHR45786:SF74">
    <property type="entry name" value="ATP-DEPENDENT DNA HELICASE"/>
    <property type="match status" value="1"/>
</dbReference>
<evidence type="ECO:0000313" key="2">
    <source>
        <dbReference type="EMBL" id="KAF6143455.1"/>
    </source>
</evidence>
<dbReference type="InterPro" id="IPR025476">
    <property type="entry name" value="Helitron_helicase-like"/>
</dbReference>
<gene>
    <name evidence="2" type="ORF">GIB67_029624</name>
</gene>
<proteinExistence type="predicted"/>
<reference evidence="2 3" key="1">
    <citation type="journal article" date="2020" name="IScience">
        <title>Genome Sequencing of the Endangered Kingdonia uniflora (Circaeasteraceae, Ranunculales) Reveals Potential Mechanisms of Evolutionary Specialization.</title>
        <authorList>
            <person name="Sun Y."/>
            <person name="Deng T."/>
            <person name="Zhang A."/>
            <person name="Moore M.J."/>
            <person name="Landis J.B."/>
            <person name="Lin N."/>
            <person name="Zhang H."/>
            <person name="Zhang X."/>
            <person name="Huang J."/>
            <person name="Zhang X."/>
            <person name="Sun H."/>
            <person name="Wang H."/>
        </authorList>
    </citation>
    <scope>NUCLEOTIDE SEQUENCE [LARGE SCALE GENOMIC DNA]</scope>
    <source>
        <strain evidence="2">TB1705</strain>
        <tissue evidence="2">Leaf</tissue>
    </source>
</reference>
<dbReference type="Proteomes" id="UP000541444">
    <property type="component" value="Unassembled WGS sequence"/>
</dbReference>
<protein>
    <recommendedName>
        <fullName evidence="1">Helitron helicase-like domain-containing protein</fullName>
    </recommendedName>
</protein>
<evidence type="ECO:0000313" key="3">
    <source>
        <dbReference type="Proteomes" id="UP000541444"/>
    </source>
</evidence>
<dbReference type="Pfam" id="PF14214">
    <property type="entry name" value="Helitron_like_N"/>
    <property type="match status" value="1"/>
</dbReference>
<feature type="domain" description="Helitron helicase-like" evidence="1">
    <location>
        <begin position="75"/>
        <end position="182"/>
    </location>
</feature>
<accession>A0A7J7LLA6</accession>
<comment type="caution">
    <text evidence="2">The sequence shown here is derived from an EMBL/GenBank/DDBJ whole genome shotgun (WGS) entry which is preliminary data.</text>
</comment>
<organism evidence="2 3">
    <name type="scientific">Kingdonia uniflora</name>
    <dbReference type="NCBI Taxonomy" id="39325"/>
    <lineage>
        <taxon>Eukaryota</taxon>
        <taxon>Viridiplantae</taxon>
        <taxon>Streptophyta</taxon>
        <taxon>Embryophyta</taxon>
        <taxon>Tracheophyta</taxon>
        <taxon>Spermatophyta</taxon>
        <taxon>Magnoliopsida</taxon>
        <taxon>Ranunculales</taxon>
        <taxon>Circaeasteraceae</taxon>
        <taxon>Kingdonia</taxon>
    </lineage>
</organism>
<evidence type="ECO:0000259" key="1">
    <source>
        <dbReference type="Pfam" id="PF14214"/>
    </source>
</evidence>
<sequence>MRDIVVYHKTNQELMQISECHPAYLPMHYVFLFPTGQLGWSVYLKHWNVAANAWYSTKKFLNRNTIVIVYFNVQQNLPILRGSKLFQQFIVDAWASTEQNRLRYVRLNQNNLRSELYGGLTDIMTADLDLNQIRQRVVLPFSHTGSARSMHEIYQDSLAITRFNKHPNIFLTMTTNPKWPEI</sequence>
<dbReference type="PANTHER" id="PTHR45786">
    <property type="entry name" value="DNA BINDING PROTEIN-LIKE"/>
    <property type="match status" value="1"/>
</dbReference>
<dbReference type="EMBL" id="JACGCM010002205">
    <property type="protein sequence ID" value="KAF6143455.1"/>
    <property type="molecule type" value="Genomic_DNA"/>
</dbReference>